<dbReference type="PANTHER" id="PTHR43433:SF5">
    <property type="entry name" value="AB HYDROLASE-1 DOMAIN-CONTAINING PROTEIN"/>
    <property type="match status" value="1"/>
</dbReference>
<dbReference type="KEGG" id="add:HUW48_22225"/>
<feature type="signal peptide" evidence="1">
    <location>
        <begin position="1"/>
        <end position="25"/>
    </location>
</feature>
<evidence type="ECO:0000256" key="1">
    <source>
        <dbReference type="SAM" id="SignalP"/>
    </source>
</evidence>
<dbReference type="InterPro" id="IPR050471">
    <property type="entry name" value="AB_hydrolase"/>
</dbReference>
<dbReference type="Proteomes" id="UP000514509">
    <property type="component" value="Chromosome"/>
</dbReference>
<evidence type="ECO:0000313" key="3">
    <source>
        <dbReference type="EMBL" id="QMU30572.1"/>
    </source>
</evidence>
<evidence type="ECO:0000313" key="4">
    <source>
        <dbReference type="Proteomes" id="UP000514509"/>
    </source>
</evidence>
<reference evidence="3 4" key="1">
    <citation type="submission" date="2020-08" db="EMBL/GenBank/DDBJ databases">
        <title>Adhaeribacter dokdonensis sp. nov., isolated from the rhizosphere of Elymus tsukushiensis, a plant native to the Dokdo Islands, Republic of Korea.</title>
        <authorList>
            <person name="Ghim S.Y."/>
        </authorList>
    </citation>
    <scope>NUCLEOTIDE SEQUENCE [LARGE SCALE GENOMIC DNA]</scope>
    <source>
        <strain evidence="3 4">KUDC8001</strain>
    </source>
</reference>
<feature type="domain" description="AB hydrolase-1" evidence="2">
    <location>
        <begin position="213"/>
        <end position="310"/>
    </location>
</feature>
<dbReference type="Gene3D" id="3.40.50.1820">
    <property type="entry name" value="alpha/beta hydrolase"/>
    <property type="match status" value="1"/>
</dbReference>
<protein>
    <submittedName>
        <fullName evidence="3">Alpha/beta hydrolase</fullName>
    </submittedName>
</protein>
<dbReference type="InterPro" id="IPR029058">
    <property type="entry name" value="AB_hydrolase_fold"/>
</dbReference>
<dbReference type="GO" id="GO:0046503">
    <property type="term" value="P:glycerolipid catabolic process"/>
    <property type="evidence" value="ECO:0007669"/>
    <property type="project" value="TreeGrafter"/>
</dbReference>
<dbReference type="InterPro" id="IPR000073">
    <property type="entry name" value="AB_hydrolase_1"/>
</dbReference>
<keyword evidence="1" id="KW-0732">Signal</keyword>
<accession>A0A7L7LCJ8</accession>
<keyword evidence="4" id="KW-1185">Reference proteome</keyword>
<organism evidence="3 4">
    <name type="scientific">Adhaeribacter radiodurans</name>
    <dbReference type="NCBI Taxonomy" id="2745197"/>
    <lineage>
        <taxon>Bacteria</taxon>
        <taxon>Pseudomonadati</taxon>
        <taxon>Bacteroidota</taxon>
        <taxon>Cytophagia</taxon>
        <taxon>Cytophagales</taxon>
        <taxon>Hymenobacteraceae</taxon>
        <taxon>Adhaeribacter</taxon>
    </lineage>
</organism>
<evidence type="ECO:0000259" key="2">
    <source>
        <dbReference type="Pfam" id="PF00561"/>
    </source>
</evidence>
<dbReference type="GO" id="GO:0004806">
    <property type="term" value="F:triacylglycerol lipase activity"/>
    <property type="evidence" value="ECO:0007669"/>
    <property type="project" value="TreeGrafter"/>
</dbReference>
<dbReference type="PANTHER" id="PTHR43433">
    <property type="entry name" value="HYDROLASE, ALPHA/BETA FOLD FAMILY PROTEIN"/>
    <property type="match status" value="1"/>
</dbReference>
<dbReference type="RefSeq" id="WP_182413018.1">
    <property type="nucleotide sequence ID" value="NZ_CP055153.1"/>
</dbReference>
<feature type="chain" id="PRO_5029794243" evidence="1">
    <location>
        <begin position="26"/>
        <end position="432"/>
    </location>
</feature>
<dbReference type="EMBL" id="CP055153">
    <property type="protein sequence ID" value="QMU30572.1"/>
    <property type="molecule type" value="Genomic_DNA"/>
</dbReference>
<name>A0A7L7LCJ8_9BACT</name>
<proteinExistence type="predicted"/>
<gene>
    <name evidence="3" type="ORF">HUW48_22225</name>
</gene>
<keyword evidence="3" id="KW-0378">Hydrolase</keyword>
<dbReference type="Pfam" id="PF00561">
    <property type="entry name" value="Abhydrolase_1"/>
    <property type="match status" value="1"/>
</dbReference>
<sequence length="432" mass="48322">MKTNKTVIINILCAWFCLIGSAVNGQDTWAPYFTHLDVKQYQGLRFRFNALVRAEVVDDSAAARLWARVDKQTGMGFFDNMDKRPIRSKEWKKYSIEGKIDSGGTSIAFGTLNTYNGKFYYDDLRLDVEIKKGKWENVFTADFENGKNTLHQGQTGNKLYKATLISGQKAQGTKSLVIEGANVPTYGINNKVGKYANVNGIKLYYEVYGQGTPLLVLHGNGGSIENAALFYDDLIKKYKVIAVDSRAQGKSTDTEAALTYEQMAADVNGLLEQLKTDSALIWGQSDGAILGLILAMNYPQKVKKVLAFGANIQPDSLAIFPWGISHSQKLVKESKDAQEIKLNILMLKHPNIPYSNLKKIKAPILVVAGDRDVIRPEHTLKLFQHIPKSQLCILPGATHGAAWENKELFLTMMDNFFSKPFKMPDTKSWYNQ</sequence>
<dbReference type="AlphaFoldDB" id="A0A7L7LCJ8"/>
<dbReference type="SUPFAM" id="SSF53474">
    <property type="entry name" value="alpha/beta-Hydrolases"/>
    <property type="match status" value="1"/>
</dbReference>